<dbReference type="CDD" id="cd05120">
    <property type="entry name" value="APH_ChoK_like"/>
    <property type="match status" value="1"/>
</dbReference>
<gene>
    <name evidence="2" type="ORF">LLEC1_01737</name>
</gene>
<dbReference type="AlphaFoldDB" id="A0A179I4X1"/>
<reference evidence="2 3" key="1">
    <citation type="submission" date="2016-03" db="EMBL/GenBank/DDBJ databases">
        <title>Fine-scale spatial genetic structure of a fungal parasite of coffee scale insects.</title>
        <authorList>
            <person name="Jackson D."/>
            <person name="Zemenick K.A."/>
            <person name="Malloure B."/>
            <person name="Quandt C.A."/>
            <person name="James T.Y."/>
        </authorList>
    </citation>
    <scope>NUCLEOTIDE SEQUENCE [LARGE SCALE GENOMIC DNA]</scope>
    <source>
        <strain evidence="2 3">UM487</strain>
    </source>
</reference>
<name>A0A179I4X1_CORDF</name>
<evidence type="ECO:0000259" key="1">
    <source>
        <dbReference type="Pfam" id="PF01636"/>
    </source>
</evidence>
<protein>
    <recommendedName>
        <fullName evidence="1">Aminoglycoside phosphotransferase domain-containing protein</fullName>
    </recommendedName>
</protein>
<dbReference type="InterPro" id="IPR002575">
    <property type="entry name" value="Aminoglycoside_PTrfase"/>
</dbReference>
<dbReference type="SUPFAM" id="SSF56112">
    <property type="entry name" value="Protein kinase-like (PK-like)"/>
    <property type="match status" value="1"/>
</dbReference>
<dbReference type="PANTHER" id="PTHR21310">
    <property type="entry name" value="AMINOGLYCOSIDE PHOSPHOTRANSFERASE-RELATED-RELATED"/>
    <property type="match status" value="1"/>
</dbReference>
<evidence type="ECO:0000313" key="2">
    <source>
        <dbReference type="EMBL" id="OAQ97282.1"/>
    </source>
</evidence>
<dbReference type="OrthoDB" id="2906425at2759"/>
<dbReference type="OMA" id="GMNDLDA"/>
<dbReference type="Proteomes" id="UP000243081">
    <property type="component" value="Unassembled WGS sequence"/>
</dbReference>
<evidence type="ECO:0000313" key="3">
    <source>
        <dbReference type="Proteomes" id="UP000243081"/>
    </source>
</evidence>
<dbReference type="InterPro" id="IPR051678">
    <property type="entry name" value="AGP_Transferase"/>
</dbReference>
<dbReference type="Gene3D" id="3.30.200.20">
    <property type="entry name" value="Phosphorylase Kinase, domain 1"/>
    <property type="match status" value="1"/>
</dbReference>
<dbReference type="Gene3D" id="3.90.1200.10">
    <property type="match status" value="1"/>
</dbReference>
<proteinExistence type="predicted"/>
<dbReference type="Pfam" id="PF01636">
    <property type="entry name" value="APH"/>
    <property type="match status" value="1"/>
</dbReference>
<dbReference type="PANTHER" id="PTHR21310:SF15">
    <property type="entry name" value="AMINOGLYCOSIDE PHOSPHOTRANSFERASE DOMAIN-CONTAINING PROTEIN"/>
    <property type="match status" value="1"/>
</dbReference>
<keyword evidence="3" id="KW-1185">Reference proteome</keyword>
<comment type="caution">
    <text evidence="2">The sequence shown here is derived from an EMBL/GenBank/DDBJ whole genome shotgun (WGS) entry which is preliminary data.</text>
</comment>
<feature type="domain" description="Aminoglycoside phosphotransferase" evidence="1">
    <location>
        <begin position="159"/>
        <end position="199"/>
    </location>
</feature>
<dbReference type="EMBL" id="LUKN01003538">
    <property type="protein sequence ID" value="OAQ97282.1"/>
    <property type="molecule type" value="Genomic_DNA"/>
</dbReference>
<organism evidence="2 3">
    <name type="scientific">Cordyceps confragosa</name>
    <name type="common">Lecanicillium lecanii</name>
    <dbReference type="NCBI Taxonomy" id="2714763"/>
    <lineage>
        <taxon>Eukaryota</taxon>
        <taxon>Fungi</taxon>
        <taxon>Dikarya</taxon>
        <taxon>Ascomycota</taxon>
        <taxon>Pezizomycotina</taxon>
        <taxon>Sordariomycetes</taxon>
        <taxon>Hypocreomycetidae</taxon>
        <taxon>Hypocreales</taxon>
        <taxon>Cordycipitaceae</taxon>
        <taxon>Akanthomyces</taxon>
    </lineage>
</organism>
<sequence>MPPITNLMLRREKDCVGFSHERKYFHVDGSFIKRSIRPSEWQHNPVTGTLFIPRFGNERVTNEAAVLRFVADKTDIPVPRLYACFEDDNAVYMVMEYVEGVVMAKLDPEQRKIFEVELESHLKTLRSIKSDIWGGPSGIVIPPYRVMVKSPRPEWKMKPRESKDLVFCHNDLSTHNVIVDPVTLRVKAIIDWEYAGFYPEEFEGMYFRRPGPSVALDGEDNDADRLLDIMHKNEE</sequence>
<accession>A0A179I4X1</accession>
<dbReference type="InterPro" id="IPR011009">
    <property type="entry name" value="Kinase-like_dom_sf"/>
</dbReference>